<dbReference type="OrthoDB" id="7620169at2"/>
<protein>
    <submittedName>
        <fullName evidence="3">Porin family protein</fullName>
    </submittedName>
</protein>
<dbReference type="Gene3D" id="2.40.160.20">
    <property type="match status" value="1"/>
</dbReference>
<evidence type="ECO:0000313" key="4">
    <source>
        <dbReference type="Proteomes" id="UP000319732"/>
    </source>
</evidence>
<gene>
    <name evidence="3" type="ORF">FKG94_19915</name>
</gene>
<sequence length="237" mass="26521">MFTRTAFAALISRLAYILRWHISCAGIYPAKEPSQIFKFMYETEIGVIFVNNFRKTLWASGLLVLTSSMAQAEAPEFYVGGGYGLYKFEFDNDDIDTDFEDEQGVIKLFAGGKFTEHLGVELAYLNFDEATDSDLDADIDGFSLAAVLSAPLGESFSLFGKLGWFAWEADISGSVPFDLDVIGVDDKLDGDDVFYGVGAKFRLTDNVDLRVEYDRYELDDNFDPELDIFSVSAQFVF</sequence>
<reference evidence="3 4" key="1">
    <citation type="submission" date="2019-06" db="EMBL/GenBank/DDBJ databases">
        <title>Whole genome sequence for Cellvibrionaceae sp. R142.</title>
        <authorList>
            <person name="Wang G."/>
        </authorList>
    </citation>
    <scope>NUCLEOTIDE SEQUENCE [LARGE SCALE GENOMIC DNA]</scope>
    <source>
        <strain evidence="3 4">R142</strain>
    </source>
</reference>
<name>A0A545T1R9_9GAMM</name>
<dbReference type="InterPro" id="IPR027385">
    <property type="entry name" value="Beta-barrel_OMP"/>
</dbReference>
<dbReference type="SUPFAM" id="SSF56925">
    <property type="entry name" value="OMPA-like"/>
    <property type="match status" value="1"/>
</dbReference>
<evidence type="ECO:0000256" key="1">
    <source>
        <dbReference type="ARBA" id="ARBA00022729"/>
    </source>
</evidence>
<keyword evidence="4" id="KW-1185">Reference proteome</keyword>
<accession>A0A545T1R9</accession>
<dbReference type="Proteomes" id="UP000319732">
    <property type="component" value="Unassembled WGS sequence"/>
</dbReference>
<comment type="caution">
    <text evidence="3">The sequence shown here is derived from an EMBL/GenBank/DDBJ whole genome shotgun (WGS) entry which is preliminary data.</text>
</comment>
<evidence type="ECO:0000313" key="3">
    <source>
        <dbReference type="EMBL" id="TQV71156.1"/>
    </source>
</evidence>
<feature type="domain" description="Outer membrane protein beta-barrel" evidence="2">
    <location>
        <begin position="62"/>
        <end position="237"/>
    </location>
</feature>
<evidence type="ECO:0000259" key="2">
    <source>
        <dbReference type="Pfam" id="PF13505"/>
    </source>
</evidence>
<dbReference type="AlphaFoldDB" id="A0A545T1R9"/>
<keyword evidence="1" id="KW-0732">Signal</keyword>
<organism evidence="3 4">
    <name type="scientific">Exilibacterium tricleocarpae</name>
    <dbReference type="NCBI Taxonomy" id="2591008"/>
    <lineage>
        <taxon>Bacteria</taxon>
        <taxon>Pseudomonadati</taxon>
        <taxon>Pseudomonadota</taxon>
        <taxon>Gammaproteobacteria</taxon>
        <taxon>Cellvibrionales</taxon>
        <taxon>Cellvibrionaceae</taxon>
        <taxon>Exilibacterium</taxon>
    </lineage>
</organism>
<dbReference type="InterPro" id="IPR011250">
    <property type="entry name" value="OMP/PagP_B-barrel"/>
</dbReference>
<dbReference type="EMBL" id="VHSG01000022">
    <property type="protein sequence ID" value="TQV71156.1"/>
    <property type="molecule type" value="Genomic_DNA"/>
</dbReference>
<proteinExistence type="predicted"/>
<dbReference type="Pfam" id="PF13505">
    <property type="entry name" value="OMP_b-brl"/>
    <property type="match status" value="1"/>
</dbReference>